<dbReference type="EMBL" id="JAJSOF020000029">
    <property type="protein sequence ID" value="KAJ4432744.1"/>
    <property type="molecule type" value="Genomic_DNA"/>
</dbReference>
<protein>
    <submittedName>
        <fullName evidence="1">Uncharacterized protein</fullName>
    </submittedName>
</protein>
<accession>A0ABQ8SF47</accession>
<dbReference type="InterPro" id="IPR015915">
    <property type="entry name" value="Kelch-typ_b-propeller"/>
</dbReference>
<reference evidence="1 2" key="1">
    <citation type="journal article" date="2022" name="Allergy">
        <title>Genome assembly and annotation of Periplaneta americana reveal a comprehensive cockroach allergen profile.</title>
        <authorList>
            <person name="Wang L."/>
            <person name="Xiong Q."/>
            <person name="Saelim N."/>
            <person name="Wang L."/>
            <person name="Nong W."/>
            <person name="Wan A.T."/>
            <person name="Shi M."/>
            <person name="Liu X."/>
            <person name="Cao Q."/>
            <person name="Hui J.H.L."/>
            <person name="Sookrung N."/>
            <person name="Leung T.F."/>
            <person name="Tungtrongchitr A."/>
            <person name="Tsui S.K.W."/>
        </authorList>
    </citation>
    <scope>NUCLEOTIDE SEQUENCE [LARGE SCALE GENOMIC DNA]</scope>
    <source>
        <strain evidence="1">PWHHKU_190912</strain>
    </source>
</reference>
<evidence type="ECO:0000313" key="2">
    <source>
        <dbReference type="Proteomes" id="UP001148838"/>
    </source>
</evidence>
<evidence type="ECO:0000313" key="1">
    <source>
        <dbReference type="EMBL" id="KAJ4432744.1"/>
    </source>
</evidence>
<dbReference type="Proteomes" id="UP001148838">
    <property type="component" value="Unassembled WGS sequence"/>
</dbReference>
<dbReference type="SUPFAM" id="SSF117281">
    <property type="entry name" value="Kelch motif"/>
    <property type="match status" value="1"/>
</dbReference>
<gene>
    <name evidence="1" type="ORF">ANN_21382</name>
</gene>
<proteinExistence type="predicted"/>
<organism evidence="1 2">
    <name type="scientific">Periplaneta americana</name>
    <name type="common">American cockroach</name>
    <name type="synonym">Blatta americana</name>
    <dbReference type="NCBI Taxonomy" id="6978"/>
    <lineage>
        <taxon>Eukaryota</taxon>
        <taxon>Metazoa</taxon>
        <taxon>Ecdysozoa</taxon>
        <taxon>Arthropoda</taxon>
        <taxon>Hexapoda</taxon>
        <taxon>Insecta</taxon>
        <taxon>Pterygota</taxon>
        <taxon>Neoptera</taxon>
        <taxon>Polyneoptera</taxon>
        <taxon>Dictyoptera</taxon>
        <taxon>Blattodea</taxon>
        <taxon>Blattoidea</taxon>
        <taxon>Blattidae</taxon>
        <taxon>Blattinae</taxon>
        <taxon>Periplaneta</taxon>
    </lineage>
</organism>
<comment type="caution">
    <text evidence="1">The sequence shown here is derived from an EMBL/GenBank/DDBJ whole genome shotgun (WGS) entry which is preliminary data.</text>
</comment>
<sequence length="350" mass="39574">MKWTERIRNEAVLERVDEERIILKLPNEGCTGRNVEHIPRKPKRMKLSVKEERAIVRQVKSNPMASATKLRSSLDVTTVGENAQIVRPVGICDLLVLVWMPSFEPPYQTRECQSITRMTVSWRERSGCEIHWHLGLTGASLDVLIPASLSNEGRSEYRRLVENAQVVRPVGIWDLLVLVWMSSFQPPYQTREGQSIRRTTVSWRERSGSETRWHLGLTGASLDVLIPASLSNEGSLSTKRGKVRVLGGRRLVGENAQIVRPVSIWNLLVLVWIPHSSLPTKRGKVRVLGGRRLVGENAQVVRPVSIWNLLVLVWIPHSSLPTKRGKVRVLGGRRLVGENAQVVRWPVARP</sequence>
<name>A0ABQ8SF47_PERAM</name>
<keyword evidence="2" id="KW-1185">Reference proteome</keyword>